<evidence type="ECO:0000313" key="2">
    <source>
        <dbReference type="Proteomes" id="UP000635387"/>
    </source>
</evidence>
<dbReference type="Proteomes" id="UP000635387">
    <property type="component" value="Unassembled WGS sequence"/>
</dbReference>
<accession>A0ABQ3LLA9</accession>
<proteinExistence type="predicted"/>
<comment type="caution">
    <text evidence="1">The sequence shown here is derived from an EMBL/GenBank/DDBJ whole genome shotgun (WGS) entry which is preliminary data.</text>
</comment>
<evidence type="ECO:0000313" key="1">
    <source>
        <dbReference type="EMBL" id="GHH19775.1"/>
    </source>
</evidence>
<keyword evidence="2" id="KW-1185">Reference proteome</keyword>
<dbReference type="EMBL" id="BNAY01000004">
    <property type="protein sequence ID" value="GHH19775.1"/>
    <property type="molecule type" value="Genomic_DNA"/>
</dbReference>
<gene>
    <name evidence="1" type="ORF">GCM10017790_38850</name>
</gene>
<dbReference type="InterPro" id="IPR025358">
    <property type="entry name" value="DUF4262"/>
</dbReference>
<protein>
    <submittedName>
        <fullName evidence="1">Uncharacterized protein</fullName>
    </submittedName>
</protein>
<dbReference type="Pfam" id="PF14081">
    <property type="entry name" value="DUF4262"/>
    <property type="match status" value="1"/>
</dbReference>
<organism evidence="1 2">
    <name type="scientific">Amycolatopsis oliviviridis</name>
    <dbReference type="NCBI Taxonomy" id="1471590"/>
    <lineage>
        <taxon>Bacteria</taxon>
        <taxon>Bacillati</taxon>
        <taxon>Actinomycetota</taxon>
        <taxon>Actinomycetes</taxon>
        <taxon>Pseudonocardiales</taxon>
        <taxon>Pseudonocardiaceae</taxon>
        <taxon>Amycolatopsis</taxon>
    </lineage>
</organism>
<reference evidence="2" key="1">
    <citation type="journal article" date="2019" name="Int. J. Syst. Evol. Microbiol.">
        <title>The Global Catalogue of Microorganisms (GCM) 10K type strain sequencing project: providing services to taxonomists for standard genome sequencing and annotation.</title>
        <authorList>
            <consortium name="The Broad Institute Genomics Platform"/>
            <consortium name="The Broad Institute Genome Sequencing Center for Infectious Disease"/>
            <person name="Wu L."/>
            <person name="Ma J."/>
        </authorList>
    </citation>
    <scope>NUCLEOTIDE SEQUENCE [LARGE SCALE GENOMIC DNA]</scope>
    <source>
        <strain evidence="2">CGMCC 4.7683</strain>
    </source>
</reference>
<name>A0ABQ3LLA9_9PSEU</name>
<sequence>MAGIPQAVRLISDIGDHGYHKVGVFSEDADEPDFSYTTGLEHSLGHPEFLVVGLEISTEFAIIDNLVALVRAGAEFGNMSRSDSVLEGKKVCFRSLAKNLYSEYVQQAVNFYRGEDFSVLVVCLPDENGLFPSGPPIADDHEF</sequence>